<feature type="domain" description="Fibronectin type-III" evidence="21">
    <location>
        <begin position="802"/>
        <end position="904"/>
    </location>
</feature>
<evidence type="ECO:0000256" key="14">
    <source>
        <dbReference type="ARBA" id="ARBA00023157"/>
    </source>
</evidence>
<dbReference type="FunFam" id="2.60.40.10:FF:000367">
    <property type="entry name" value="Neural cell adhesion molecule L1-like protein"/>
    <property type="match status" value="1"/>
</dbReference>
<evidence type="ECO:0000256" key="2">
    <source>
        <dbReference type="ARBA" id="ARBA00008588"/>
    </source>
</evidence>
<evidence type="ECO:0000256" key="8">
    <source>
        <dbReference type="ARBA" id="ARBA00022737"/>
    </source>
</evidence>
<evidence type="ECO:0000256" key="11">
    <source>
        <dbReference type="ARBA" id="ARBA00022902"/>
    </source>
</evidence>
<feature type="domain" description="Ig-like" evidence="20">
    <location>
        <begin position="414"/>
        <end position="501"/>
    </location>
</feature>
<dbReference type="GO" id="GO:0098632">
    <property type="term" value="F:cell-cell adhesion mediator activity"/>
    <property type="evidence" value="ECO:0007669"/>
    <property type="project" value="TreeGrafter"/>
</dbReference>
<dbReference type="GO" id="GO:0005886">
    <property type="term" value="C:plasma membrane"/>
    <property type="evidence" value="ECO:0007669"/>
    <property type="project" value="UniProtKB-SubCell"/>
</dbReference>
<feature type="domain" description="Fibronectin type-III" evidence="21">
    <location>
        <begin position="604"/>
        <end position="699"/>
    </location>
</feature>
<dbReference type="SUPFAM" id="SSF49265">
    <property type="entry name" value="Fibronectin type III"/>
    <property type="match status" value="2"/>
</dbReference>
<evidence type="ECO:0000313" key="22">
    <source>
        <dbReference type="EMBL" id="KAF7695962.1"/>
    </source>
</evidence>
<dbReference type="PROSITE" id="PS50835">
    <property type="entry name" value="IG_LIKE"/>
    <property type="match status" value="6"/>
</dbReference>
<feature type="domain" description="Ig-like" evidence="20">
    <location>
        <begin position="127"/>
        <end position="220"/>
    </location>
</feature>
<keyword evidence="9" id="KW-0221">Differentiation</keyword>
<feature type="signal peptide" evidence="19">
    <location>
        <begin position="1"/>
        <end position="21"/>
    </location>
</feature>
<dbReference type="GO" id="GO:0007420">
    <property type="term" value="P:brain development"/>
    <property type="evidence" value="ECO:0007669"/>
    <property type="project" value="TreeGrafter"/>
</dbReference>
<dbReference type="CDD" id="cd00063">
    <property type="entry name" value="FN3"/>
    <property type="match status" value="4"/>
</dbReference>
<feature type="domain" description="Ig-like" evidence="20">
    <location>
        <begin position="333"/>
        <end position="409"/>
    </location>
</feature>
<evidence type="ECO:0000256" key="3">
    <source>
        <dbReference type="ARBA" id="ARBA00022473"/>
    </source>
</evidence>
<dbReference type="PANTHER" id="PTHR44170:SF45">
    <property type="entry name" value="NEURAL CELL ADHESION MOLECULE L1-LIKE PROTEIN ISOFORM X1"/>
    <property type="match status" value="1"/>
</dbReference>
<evidence type="ECO:0000256" key="4">
    <source>
        <dbReference type="ARBA" id="ARBA00022475"/>
    </source>
</evidence>
<dbReference type="FunFam" id="2.60.40.10:FF:000063">
    <property type="entry name" value="neural cell adhesion molecule L1"/>
    <property type="match status" value="1"/>
</dbReference>
<comment type="caution">
    <text evidence="22">The sequence shown here is derived from an EMBL/GenBank/DDBJ whole genome shotgun (WGS) entry which is preliminary data.</text>
</comment>
<dbReference type="InterPro" id="IPR013098">
    <property type="entry name" value="Ig_I-set"/>
</dbReference>
<dbReference type="InterPro" id="IPR003961">
    <property type="entry name" value="FN3_dom"/>
</dbReference>
<dbReference type="InterPro" id="IPR036179">
    <property type="entry name" value="Ig-like_dom_sf"/>
</dbReference>
<dbReference type="InterPro" id="IPR003599">
    <property type="entry name" value="Ig_sub"/>
</dbReference>
<evidence type="ECO:0000256" key="9">
    <source>
        <dbReference type="ARBA" id="ARBA00022782"/>
    </source>
</evidence>
<evidence type="ECO:0000256" key="5">
    <source>
        <dbReference type="ARBA" id="ARBA00022553"/>
    </source>
</evidence>
<dbReference type="AlphaFoldDB" id="A0A8T0AUQ2"/>
<feature type="domain" description="Ig-like" evidence="20">
    <location>
        <begin position="505"/>
        <end position="597"/>
    </location>
</feature>
<evidence type="ECO:0000259" key="21">
    <source>
        <dbReference type="PROSITE" id="PS50853"/>
    </source>
</evidence>
<dbReference type="InterPro" id="IPR007110">
    <property type="entry name" value="Ig-like_dom"/>
</dbReference>
<keyword evidence="5" id="KW-0597">Phosphoprotein</keyword>
<evidence type="ECO:0000313" key="23">
    <source>
        <dbReference type="Proteomes" id="UP000606274"/>
    </source>
</evidence>
<keyword evidence="14" id="KW-1015">Disulfide bond</keyword>
<dbReference type="Pfam" id="PF13882">
    <property type="entry name" value="Bravo_FIGEY"/>
    <property type="match status" value="1"/>
</dbReference>
<dbReference type="PROSITE" id="PS50853">
    <property type="entry name" value="FN3"/>
    <property type="match status" value="4"/>
</dbReference>
<gene>
    <name evidence="22" type="ORF">HF521_006056</name>
</gene>
<feature type="region of interest" description="Disordered" evidence="17">
    <location>
        <begin position="685"/>
        <end position="705"/>
    </location>
</feature>
<name>A0A8T0AUQ2_SILME</name>
<evidence type="ECO:0008006" key="24">
    <source>
        <dbReference type="Google" id="ProtNLM"/>
    </source>
</evidence>
<evidence type="ECO:0000256" key="7">
    <source>
        <dbReference type="ARBA" id="ARBA00022729"/>
    </source>
</evidence>
<keyword evidence="3" id="KW-0217">Developmental protein</keyword>
<evidence type="ECO:0000256" key="16">
    <source>
        <dbReference type="ARBA" id="ARBA00023319"/>
    </source>
</evidence>
<dbReference type="GO" id="GO:0007411">
    <property type="term" value="P:axon guidance"/>
    <property type="evidence" value="ECO:0007669"/>
    <property type="project" value="TreeGrafter"/>
</dbReference>
<keyword evidence="6 18" id="KW-0812">Transmembrane</keyword>
<keyword evidence="13 18" id="KW-0472">Membrane</keyword>
<dbReference type="Gene3D" id="2.60.40.10">
    <property type="entry name" value="Immunoglobulins"/>
    <property type="match status" value="10"/>
</dbReference>
<keyword evidence="16" id="KW-0393">Immunoglobulin domain</keyword>
<dbReference type="FunFam" id="2.60.40.10:FF:000038">
    <property type="entry name" value="Neuronal cell adhesion molecule"/>
    <property type="match status" value="1"/>
</dbReference>
<proteinExistence type="inferred from homology"/>
<evidence type="ECO:0000256" key="18">
    <source>
        <dbReference type="SAM" id="Phobius"/>
    </source>
</evidence>
<dbReference type="SMART" id="SM00060">
    <property type="entry name" value="FN3"/>
    <property type="match status" value="4"/>
</dbReference>
<accession>A0A8T0AUQ2</accession>
<keyword evidence="15" id="KW-0325">Glycoprotein</keyword>
<dbReference type="SUPFAM" id="SSF48726">
    <property type="entry name" value="Immunoglobulin"/>
    <property type="match status" value="6"/>
</dbReference>
<comment type="similarity">
    <text evidence="2">Belongs to the immunoglobulin superfamily. L1/neurofascin/NgCAM family.</text>
</comment>
<evidence type="ECO:0000256" key="1">
    <source>
        <dbReference type="ARBA" id="ARBA00004251"/>
    </source>
</evidence>
<reference evidence="22" key="1">
    <citation type="submission" date="2020-08" db="EMBL/GenBank/DDBJ databases">
        <title>Chromosome-level assembly of Southern catfish (Silurus meridionalis) provides insights into visual adaptation to the nocturnal and benthic lifestyles.</title>
        <authorList>
            <person name="Zhang Y."/>
            <person name="Wang D."/>
            <person name="Peng Z."/>
        </authorList>
    </citation>
    <scope>NUCLEOTIDE SEQUENCE</scope>
    <source>
        <strain evidence="22">SWU-2019-XX</strain>
        <tissue evidence="22">Muscle</tissue>
    </source>
</reference>
<keyword evidence="11" id="KW-0524">Neurogenesis</keyword>
<evidence type="ECO:0000256" key="13">
    <source>
        <dbReference type="ARBA" id="ARBA00023136"/>
    </source>
</evidence>
<evidence type="ECO:0000256" key="15">
    <source>
        <dbReference type="ARBA" id="ARBA00023180"/>
    </source>
</evidence>
<comment type="subcellular location">
    <subcellularLocation>
        <location evidence="1">Cell membrane</location>
        <topology evidence="1">Single-pass type I membrane protein</topology>
    </subcellularLocation>
</comment>
<dbReference type="Pfam" id="PF07679">
    <property type="entry name" value="I-set"/>
    <property type="match status" value="3"/>
</dbReference>
<protein>
    <recommendedName>
        <fullName evidence="24">Neural cell adhesion molecule L1-like protein</fullName>
    </recommendedName>
</protein>
<keyword evidence="7 19" id="KW-0732">Signal</keyword>
<evidence type="ECO:0000256" key="19">
    <source>
        <dbReference type="SAM" id="SignalP"/>
    </source>
</evidence>
<evidence type="ECO:0000256" key="6">
    <source>
        <dbReference type="ARBA" id="ARBA00022692"/>
    </source>
</evidence>
<evidence type="ECO:0000256" key="10">
    <source>
        <dbReference type="ARBA" id="ARBA00022889"/>
    </source>
</evidence>
<dbReference type="FunFam" id="2.60.40.10:FF:000363">
    <property type="entry name" value="neurofascin isoform X1"/>
    <property type="match status" value="1"/>
</dbReference>
<dbReference type="FunFam" id="2.60.40.10:FF:000057">
    <property type="entry name" value="neural cell adhesion molecule L1"/>
    <property type="match status" value="1"/>
</dbReference>
<feature type="domain" description="Fibronectin type-III" evidence="21">
    <location>
        <begin position="906"/>
        <end position="1006"/>
    </location>
</feature>
<dbReference type="SMART" id="SM00409">
    <property type="entry name" value="IG"/>
    <property type="match status" value="6"/>
</dbReference>
<feature type="domain" description="Fibronectin type-III" evidence="21">
    <location>
        <begin position="704"/>
        <end position="797"/>
    </location>
</feature>
<organism evidence="22 23">
    <name type="scientific">Silurus meridionalis</name>
    <name type="common">Southern catfish</name>
    <name type="synonym">Silurus soldatovi meridionalis</name>
    <dbReference type="NCBI Taxonomy" id="175797"/>
    <lineage>
        <taxon>Eukaryota</taxon>
        <taxon>Metazoa</taxon>
        <taxon>Chordata</taxon>
        <taxon>Craniata</taxon>
        <taxon>Vertebrata</taxon>
        <taxon>Euteleostomi</taxon>
        <taxon>Actinopterygii</taxon>
        <taxon>Neopterygii</taxon>
        <taxon>Teleostei</taxon>
        <taxon>Ostariophysi</taxon>
        <taxon>Siluriformes</taxon>
        <taxon>Siluridae</taxon>
        <taxon>Silurus</taxon>
    </lineage>
</organism>
<keyword evidence="10" id="KW-0130">Cell adhesion</keyword>
<keyword evidence="8" id="KW-0677">Repeat</keyword>
<sequence length="1129" mass="126705">MRRLRSFDAGILFIVFSIAFSLEVPPQVEHPPTITSHSERSVVAVAFEDNFTLTCEATGNPKPVIYWTKNNLYFNPHNDVRLQTFENSGSFVIPNNKYLGEYQGKYRCYASNKLGVAMSEETHFMVPTLPKFPKEIIEPAVVKVGDSVVLECNPPSGIPPRQLYWMTIDLQHIDQDERVSMGLNGNLYFSNVQEKDSRSNYCCFASFPKIRTIVQKTALAIVVMSSNSTGETDFTVLDRKPNLLVPSGDLTQTYLVQGQDLEIECIAEGFPTPIIEWTKIEGKLPKRSNIRNHGKWLTVPKVTEEDNGKYMCKAKNSAGQATHVFDITVEEPPHWVQEPKSQIVPIKSEVHIKCYASGKPQPTITWMRNGEPLQAAPSSNVRVLHDTLILYECEASNKHGTLLSNANIMVMNIPPMILTQTSEKYSAVCGKSVIMDCKVFSSPPSDIHWQKESLEVVLGERFFLLKNGSLQIKTTKFEDTGKYDCVAENSMGTSRNYANLYVKDPTKIVIPPQDMNIKRGSMATLQCKAQHDQSFTDELKIVWQKDGKEIDSNNEDSRYSTDEGILHINNVSHTDKGLYTCIVRTSLDQDTATAYITVLDVPDPPVDLILSDLRDRSVMLHWMPTKDHNSPITEFIIEFEENQWEPGNWRPLLRVSSQQNSAPLSLYGHINYQFRVSAVNAIGKGHPSKPSERYKTPPAAPDRNPENIKIEGHSPHQMDITWEPLMPIEHNGPGLEYKLSYRRMGVEESWTEKMVKRHSFIVKDTPTYVPYEVKVHAFNNHGGAVEPSVVIGYSGEDLPVAAPENVHVMVLNSTLIQVSWSPVQKTHLRGHLEGYSVHWWRTQSLLTSTEVPAEKQFLIVPGNQSYTIVPGLKPFSQYRLTVNVFNRKGSGPSSKPLTFTTPQGVPESPPILRATNPQDNSITLVWAPPSEANGVLTGYKLQYQILNDTLDIGEVYRVNISGPDTTQLVLHDLESGSFYKFQLSACTHVGCGPAISEDGLIATLAYAEGVHETLSSKSWFIGIMCAVALLTLVVLIACFVTKNKAGMYAVNEKEERRQHLEITKDEISRGYSDIQPFKNSHPALSRDIKEDSNSLHSSVDYGNEDFSEDGSFIGEYVGFKQRFSTEFTL</sequence>
<keyword evidence="12 18" id="KW-1133">Transmembrane helix</keyword>
<feature type="domain" description="Ig-like" evidence="20">
    <location>
        <begin position="241"/>
        <end position="328"/>
    </location>
</feature>
<evidence type="ECO:0000256" key="12">
    <source>
        <dbReference type="ARBA" id="ARBA00022989"/>
    </source>
</evidence>
<keyword evidence="23" id="KW-1185">Reference proteome</keyword>
<dbReference type="FunFam" id="2.60.40.10:FF:000238">
    <property type="entry name" value="Neuronal cell adhesion molecule"/>
    <property type="match status" value="1"/>
</dbReference>
<evidence type="ECO:0000256" key="17">
    <source>
        <dbReference type="SAM" id="MobiDB-lite"/>
    </source>
</evidence>
<dbReference type="FunFam" id="2.60.40.10:FF:000005">
    <property type="entry name" value="Neuronal cell adhesion molecule"/>
    <property type="match status" value="1"/>
</dbReference>
<feature type="chain" id="PRO_5035797772" description="Neural cell adhesion molecule L1-like protein" evidence="19">
    <location>
        <begin position="22"/>
        <end position="1129"/>
    </location>
</feature>
<dbReference type="InterPro" id="IPR013783">
    <property type="entry name" value="Ig-like_fold"/>
</dbReference>
<dbReference type="InterPro" id="IPR036116">
    <property type="entry name" value="FN3_sf"/>
</dbReference>
<dbReference type="PANTHER" id="PTHR44170">
    <property type="entry name" value="PROTEIN SIDEKICK"/>
    <property type="match status" value="1"/>
</dbReference>
<feature type="transmembrane region" description="Helical" evidence="18">
    <location>
        <begin position="1019"/>
        <end position="1040"/>
    </location>
</feature>
<keyword evidence="4" id="KW-1003">Cell membrane</keyword>
<dbReference type="Proteomes" id="UP000606274">
    <property type="component" value="Unassembled WGS sequence"/>
</dbReference>
<evidence type="ECO:0000259" key="20">
    <source>
        <dbReference type="PROSITE" id="PS50835"/>
    </source>
</evidence>
<dbReference type="GO" id="GO:0030424">
    <property type="term" value="C:axon"/>
    <property type="evidence" value="ECO:0007669"/>
    <property type="project" value="TreeGrafter"/>
</dbReference>
<dbReference type="InterPro" id="IPR026966">
    <property type="entry name" value="Neurofascin/L1/NrCAM_C"/>
</dbReference>
<dbReference type="Pfam" id="PF13927">
    <property type="entry name" value="Ig_3"/>
    <property type="match status" value="2"/>
</dbReference>
<dbReference type="InterPro" id="IPR003598">
    <property type="entry name" value="Ig_sub2"/>
</dbReference>
<feature type="domain" description="Ig-like" evidence="20">
    <location>
        <begin position="32"/>
        <end position="119"/>
    </location>
</feature>
<dbReference type="SMART" id="SM00408">
    <property type="entry name" value="IGc2"/>
    <property type="match status" value="6"/>
</dbReference>
<dbReference type="EMBL" id="JABFDY010000016">
    <property type="protein sequence ID" value="KAF7695962.1"/>
    <property type="molecule type" value="Genomic_DNA"/>
</dbReference>
<dbReference type="Pfam" id="PF00041">
    <property type="entry name" value="fn3"/>
    <property type="match status" value="4"/>
</dbReference>